<dbReference type="InterPro" id="IPR003527">
    <property type="entry name" value="MAP_kinase_CS"/>
</dbReference>
<dbReference type="InterPro" id="IPR008271">
    <property type="entry name" value="Ser/Thr_kinase_AS"/>
</dbReference>
<dbReference type="GO" id="GO:0004707">
    <property type="term" value="F:MAP kinase activity"/>
    <property type="evidence" value="ECO:0007669"/>
    <property type="project" value="UniProtKB-EC"/>
</dbReference>
<dbReference type="FunFam" id="3.30.200.20:FF:000046">
    <property type="entry name" value="Mitogen-activated protein kinase"/>
    <property type="match status" value="1"/>
</dbReference>
<dbReference type="AlphaFoldDB" id="A0A6V1P1J1"/>
<dbReference type="PANTHER" id="PTHR24055">
    <property type="entry name" value="MITOGEN-ACTIVATED PROTEIN KINASE"/>
    <property type="match status" value="1"/>
</dbReference>
<accession>A0A6V1P1J1</accession>
<comment type="catalytic activity">
    <reaction evidence="8">
        <text>L-threonyl-[protein] + ATP = O-phospho-L-threonyl-[protein] + ADP + H(+)</text>
        <dbReference type="Rhea" id="RHEA:46608"/>
        <dbReference type="Rhea" id="RHEA-COMP:11060"/>
        <dbReference type="Rhea" id="RHEA-COMP:11605"/>
        <dbReference type="ChEBI" id="CHEBI:15378"/>
        <dbReference type="ChEBI" id="CHEBI:30013"/>
        <dbReference type="ChEBI" id="CHEBI:30616"/>
        <dbReference type="ChEBI" id="CHEBI:61977"/>
        <dbReference type="ChEBI" id="CHEBI:456216"/>
        <dbReference type="EC" id="2.7.11.24"/>
    </reaction>
</comment>
<dbReference type="SUPFAM" id="SSF56112">
    <property type="entry name" value="Protein kinase-like (PK-like)"/>
    <property type="match status" value="1"/>
</dbReference>
<evidence type="ECO:0000313" key="10">
    <source>
        <dbReference type="EMBL" id="CAE0625704.1"/>
    </source>
</evidence>
<evidence type="ECO:0000256" key="1">
    <source>
        <dbReference type="ARBA" id="ARBA00022527"/>
    </source>
</evidence>
<name>A0A6V1P1J1_HETAK</name>
<evidence type="ECO:0000256" key="8">
    <source>
        <dbReference type="RuleBase" id="RU361165"/>
    </source>
</evidence>
<dbReference type="InterPro" id="IPR000719">
    <property type="entry name" value="Prot_kinase_dom"/>
</dbReference>
<keyword evidence="3 6" id="KW-0547">Nucleotide-binding</keyword>
<keyword evidence="1 7" id="KW-0723">Serine/threonine-protein kinase</keyword>
<dbReference type="Gene3D" id="1.10.510.10">
    <property type="entry name" value="Transferase(Phosphotransferase) domain 1"/>
    <property type="match status" value="1"/>
</dbReference>
<evidence type="ECO:0000256" key="3">
    <source>
        <dbReference type="ARBA" id="ARBA00022741"/>
    </source>
</evidence>
<evidence type="ECO:0000256" key="6">
    <source>
        <dbReference type="PROSITE-ProRule" id="PRU10141"/>
    </source>
</evidence>
<sequence>MSLDTWERDYHTITVGREKFEIDVRYSNLKPIGDGSYGFVCSADDALTGEQVAIKKIADVFSDLIDAKRILRELKLLRHFGAHENVINVIDCMCIPANTTNFRDVYIVTRLFESDMDRIISSGQALTDQHFQYFLFQILRGLKYIHSANVLHRDMKPSNLLVNANCDLAVCDFGLARGFEDESKEELTEYVVTRWYRAPELLCDCAHYGKGVDLWSVGCIFAEMLTRRPFFQGRTPQHQLGVIVQRLGAPSDADVAFVEHHVARQTIQAAGGGGAPPPLESFFDEGTNPLAVDLVAKMLQFNPAKRLSVEEALAHPYLAELHAQMDEPECQNGLFDFDFEHEYANGEIPLSDLQAMMYEEMLKCRPTEEEEISSKLAESKISGK</sequence>
<evidence type="ECO:0000256" key="7">
    <source>
        <dbReference type="RuleBase" id="RU000304"/>
    </source>
</evidence>
<organism evidence="10">
    <name type="scientific">Heterosigma akashiwo</name>
    <name type="common">Chromophytic alga</name>
    <name type="synonym">Heterosigma carterae</name>
    <dbReference type="NCBI Taxonomy" id="2829"/>
    <lineage>
        <taxon>Eukaryota</taxon>
        <taxon>Sar</taxon>
        <taxon>Stramenopiles</taxon>
        <taxon>Ochrophyta</taxon>
        <taxon>Raphidophyceae</taxon>
        <taxon>Chattonellales</taxon>
        <taxon>Chattonellaceae</taxon>
        <taxon>Heterosigma</taxon>
    </lineage>
</organism>
<evidence type="ECO:0000259" key="9">
    <source>
        <dbReference type="PROSITE" id="PS50011"/>
    </source>
</evidence>
<gene>
    <name evidence="10" type="ORF">HAKA00212_LOCUS4375</name>
    <name evidence="11" type="ORF">HAKA00212_LOCUS4376</name>
</gene>
<feature type="domain" description="Protein kinase" evidence="9">
    <location>
        <begin position="26"/>
        <end position="318"/>
    </location>
</feature>
<dbReference type="GO" id="GO:0005524">
    <property type="term" value="F:ATP binding"/>
    <property type="evidence" value="ECO:0007669"/>
    <property type="project" value="UniProtKB-UniRule"/>
</dbReference>
<evidence type="ECO:0000256" key="2">
    <source>
        <dbReference type="ARBA" id="ARBA00022679"/>
    </source>
</evidence>
<dbReference type="Pfam" id="PF00069">
    <property type="entry name" value="Pkinase"/>
    <property type="match status" value="1"/>
</dbReference>
<evidence type="ECO:0000256" key="5">
    <source>
        <dbReference type="ARBA" id="ARBA00022840"/>
    </source>
</evidence>
<dbReference type="PROSITE" id="PS50011">
    <property type="entry name" value="PROTEIN_KINASE_DOM"/>
    <property type="match status" value="1"/>
</dbReference>
<evidence type="ECO:0000313" key="11">
    <source>
        <dbReference type="EMBL" id="CAE0625705.1"/>
    </source>
</evidence>
<dbReference type="InterPro" id="IPR011009">
    <property type="entry name" value="Kinase-like_dom_sf"/>
</dbReference>
<proteinExistence type="inferred from homology"/>
<dbReference type="EMBL" id="HBIU01010365">
    <property type="protein sequence ID" value="CAE0625705.1"/>
    <property type="molecule type" value="Transcribed_RNA"/>
</dbReference>
<evidence type="ECO:0000256" key="4">
    <source>
        <dbReference type="ARBA" id="ARBA00022777"/>
    </source>
</evidence>
<dbReference type="CDD" id="cd07834">
    <property type="entry name" value="STKc_MAPK"/>
    <property type="match status" value="1"/>
</dbReference>
<keyword evidence="8" id="KW-0460">Magnesium</keyword>
<dbReference type="InterPro" id="IPR050117">
    <property type="entry name" value="MAPK"/>
</dbReference>
<dbReference type="PROSITE" id="PS01351">
    <property type="entry name" value="MAPK"/>
    <property type="match status" value="1"/>
</dbReference>
<dbReference type="SMART" id="SM00220">
    <property type="entry name" value="S_TKc"/>
    <property type="match status" value="1"/>
</dbReference>
<dbReference type="FunFam" id="1.10.510.10:FF:000040">
    <property type="entry name" value="Mitogen-activated protein kinase"/>
    <property type="match status" value="1"/>
</dbReference>
<keyword evidence="5 6" id="KW-0067">ATP-binding</keyword>
<comment type="similarity">
    <text evidence="8">Belongs to the protein kinase superfamily. Ser/Thr protein kinase family. MAP kinase subfamily.</text>
</comment>
<dbReference type="InterPro" id="IPR017441">
    <property type="entry name" value="Protein_kinase_ATP_BS"/>
</dbReference>
<keyword evidence="4 8" id="KW-0418">Kinase</keyword>
<comment type="activity regulation">
    <text evidence="8">Activated by threonine and tyrosine phosphorylation.</text>
</comment>
<dbReference type="PROSITE" id="PS00108">
    <property type="entry name" value="PROTEIN_KINASE_ST"/>
    <property type="match status" value="1"/>
</dbReference>
<protein>
    <recommendedName>
        <fullName evidence="8">Mitogen-activated protein kinase</fullName>
        <ecNumber evidence="8">2.7.11.24</ecNumber>
    </recommendedName>
</protein>
<feature type="binding site" evidence="6">
    <location>
        <position position="56"/>
    </location>
    <ligand>
        <name>ATP</name>
        <dbReference type="ChEBI" id="CHEBI:30616"/>
    </ligand>
</feature>
<dbReference type="PROSITE" id="PS00107">
    <property type="entry name" value="PROTEIN_KINASE_ATP"/>
    <property type="match status" value="1"/>
</dbReference>
<keyword evidence="2 8" id="KW-0808">Transferase</keyword>
<reference evidence="10" key="1">
    <citation type="submission" date="2021-01" db="EMBL/GenBank/DDBJ databases">
        <authorList>
            <person name="Corre E."/>
            <person name="Pelletier E."/>
            <person name="Niang G."/>
            <person name="Scheremetjew M."/>
            <person name="Finn R."/>
            <person name="Kale V."/>
            <person name="Holt S."/>
            <person name="Cochrane G."/>
            <person name="Meng A."/>
            <person name="Brown T."/>
            <person name="Cohen L."/>
        </authorList>
    </citation>
    <scope>NUCLEOTIDE SEQUENCE</scope>
    <source>
        <strain evidence="10">CCMP3107</strain>
    </source>
</reference>
<dbReference type="Gene3D" id="3.30.200.20">
    <property type="entry name" value="Phosphorylase Kinase, domain 1"/>
    <property type="match status" value="1"/>
</dbReference>
<dbReference type="EMBL" id="HBIU01010364">
    <property type="protein sequence ID" value="CAE0625704.1"/>
    <property type="molecule type" value="Transcribed_RNA"/>
</dbReference>
<comment type="cofactor">
    <cofactor evidence="8">
        <name>Mg(2+)</name>
        <dbReference type="ChEBI" id="CHEBI:18420"/>
    </cofactor>
</comment>
<dbReference type="EC" id="2.7.11.24" evidence="8"/>